<evidence type="ECO:0000313" key="1">
    <source>
        <dbReference type="EMBL" id="KRO70515.1"/>
    </source>
</evidence>
<evidence type="ECO:0000313" key="2">
    <source>
        <dbReference type="Proteomes" id="UP000051934"/>
    </source>
</evidence>
<dbReference type="Pfam" id="PF05721">
    <property type="entry name" value="PhyH"/>
    <property type="match status" value="1"/>
</dbReference>
<reference evidence="1 2" key="1">
    <citation type="submission" date="2015-10" db="EMBL/GenBank/DDBJ databases">
        <title>Metagenome-Assembled Genomes uncover a global brackish microbiome.</title>
        <authorList>
            <person name="Hugerth L.W."/>
            <person name="Larsson J."/>
            <person name="Alneberg J."/>
            <person name="Lindh M.V."/>
            <person name="Legrand C."/>
            <person name="Pinhassi J."/>
            <person name="Andersson A.F."/>
        </authorList>
    </citation>
    <scope>NUCLEOTIDE SEQUENCE [LARGE SCALE GENOMIC DNA]</scope>
    <source>
        <strain evidence="1">BACL4 MAG-120507-bin80</strain>
    </source>
</reference>
<dbReference type="InterPro" id="IPR008775">
    <property type="entry name" value="Phytyl_CoA_dOase-like"/>
</dbReference>
<dbReference type="PANTHER" id="PTHR20883">
    <property type="entry name" value="PHYTANOYL-COA DIOXYGENASE DOMAIN CONTAINING 1"/>
    <property type="match status" value="1"/>
</dbReference>
<name>A0A0R2SDA9_9GAMM</name>
<evidence type="ECO:0008006" key="3">
    <source>
        <dbReference type="Google" id="ProtNLM"/>
    </source>
</evidence>
<dbReference type="EMBL" id="LIBB01000324">
    <property type="protein sequence ID" value="KRO70515.1"/>
    <property type="molecule type" value="Genomic_DNA"/>
</dbReference>
<dbReference type="Gene3D" id="2.60.120.620">
    <property type="entry name" value="q2cbj1_9rhob like domain"/>
    <property type="match status" value="1"/>
</dbReference>
<comment type="caution">
    <text evidence="1">The sequence shown here is derived from an EMBL/GenBank/DDBJ whole genome shotgun (WGS) entry which is preliminary data.</text>
</comment>
<dbReference type="SUPFAM" id="SSF51197">
    <property type="entry name" value="Clavaminate synthase-like"/>
    <property type="match status" value="1"/>
</dbReference>
<dbReference type="GO" id="GO:0005506">
    <property type="term" value="F:iron ion binding"/>
    <property type="evidence" value="ECO:0007669"/>
    <property type="project" value="UniProtKB-ARBA"/>
</dbReference>
<dbReference type="AlphaFoldDB" id="A0A0R2SDA9"/>
<organism evidence="1 2">
    <name type="scientific">OM182 bacterium BACL3 MAG-120507-bin80</name>
    <dbReference type="NCBI Taxonomy" id="1655577"/>
    <lineage>
        <taxon>Bacteria</taxon>
        <taxon>Pseudomonadati</taxon>
        <taxon>Pseudomonadota</taxon>
        <taxon>Gammaproteobacteria</taxon>
        <taxon>OMG group</taxon>
        <taxon>OM182 clade</taxon>
    </lineage>
</organism>
<dbReference type="PANTHER" id="PTHR20883:SF46">
    <property type="entry name" value="PHYTANOYL-COA HYDROXYLASE"/>
    <property type="match status" value="1"/>
</dbReference>
<protein>
    <recommendedName>
        <fullName evidence="3">Phytanoyl-CoA dioxygenase</fullName>
    </recommendedName>
</protein>
<gene>
    <name evidence="1" type="ORF">ABR69_06415</name>
</gene>
<proteinExistence type="predicted"/>
<dbReference type="GO" id="GO:0016706">
    <property type="term" value="F:2-oxoglutarate-dependent dioxygenase activity"/>
    <property type="evidence" value="ECO:0007669"/>
    <property type="project" value="UniProtKB-ARBA"/>
</dbReference>
<accession>A0A0R2SDA9</accession>
<sequence>MKATRNKGLSVPYSKSSPPLTKEQIARFDQNGYLILDLDFDAGFIDRLLTGVEPLYPAERLQNPTAPARLQDAWKTVDEVRQLAVSPIALAALEQLYGRAALPFQTLNFPIGTRQLTHSDTIHFNSIPKGFMAGVWVALEDIDASNGPLQYYPGSHKLREYSMQDFGLESGYENYRHYEACIQDLLEAEALRPEFGTLKQGQVLIWHANLLHGGAAQTDLARSRHSQVTHYYFEDCAYYTPMNSRANKPSFRKPFWIPATSDFELPDTGGRAIVRRIARRLGFK</sequence>
<dbReference type="Proteomes" id="UP000051934">
    <property type="component" value="Unassembled WGS sequence"/>
</dbReference>